<gene>
    <name evidence="2" type="ORF">SNEC2469_LOCUS17592</name>
</gene>
<comment type="caution">
    <text evidence="2">The sequence shown here is derived from an EMBL/GenBank/DDBJ whole genome shotgun (WGS) entry which is preliminary data.</text>
</comment>
<dbReference type="Proteomes" id="UP000601435">
    <property type="component" value="Unassembled WGS sequence"/>
</dbReference>
<dbReference type="AlphaFoldDB" id="A0A812VJI3"/>
<organism evidence="2 3">
    <name type="scientific">Symbiodinium necroappetens</name>
    <dbReference type="NCBI Taxonomy" id="1628268"/>
    <lineage>
        <taxon>Eukaryota</taxon>
        <taxon>Sar</taxon>
        <taxon>Alveolata</taxon>
        <taxon>Dinophyceae</taxon>
        <taxon>Suessiales</taxon>
        <taxon>Symbiodiniaceae</taxon>
        <taxon>Symbiodinium</taxon>
    </lineage>
</organism>
<evidence type="ECO:0000313" key="3">
    <source>
        <dbReference type="Proteomes" id="UP000601435"/>
    </source>
</evidence>
<reference evidence="2" key="1">
    <citation type="submission" date="2021-02" db="EMBL/GenBank/DDBJ databases">
        <authorList>
            <person name="Dougan E. K."/>
            <person name="Rhodes N."/>
            <person name="Thang M."/>
            <person name="Chan C."/>
        </authorList>
    </citation>
    <scope>NUCLEOTIDE SEQUENCE</scope>
</reference>
<keyword evidence="3" id="KW-1185">Reference proteome</keyword>
<name>A0A812VJI3_9DINO</name>
<feature type="region of interest" description="Disordered" evidence="1">
    <location>
        <begin position="1"/>
        <end position="20"/>
    </location>
</feature>
<protein>
    <submittedName>
        <fullName evidence="2">Uncharacterized protein</fullName>
    </submittedName>
</protein>
<evidence type="ECO:0000256" key="1">
    <source>
        <dbReference type="SAM" id="MobiDB-lite"/>
    </source>
</evidence>
<feature type="region of interest" description="Disordered" evidence="1">
    <location>
        <begin position="62"/>
        <end position="85"/>
    </location>
</feature>
<proteinExistence type="predicted"/>
<dbReference type="EMBL" id="CAJNJA010029202">
    <property type="protein sequence ID" value="CAE7621513.1"/>
    <property type="molecule type" value="Genomic_DNA"/>
</dbReference>
<sequence>MNENFNMECEAPDLQIPSPNPRLQYPFINPGRCKKRPHPGLATLRRSRDCACSPEALAAQDVQEADVGQEEGSWPECQGGCQAEV</sequence>
<accession>A0A812VJI3</accession>
<evidence type="ECO:0000313" key="2">
    <source>
        <dbReference type="EMBL" id="CAE7621513.1"/>
    </source>
</evidence>